<evidence type="ECO:0000313" key="5">
    <source>
        <dbReference type="Proteomes" id="UP000288943"/>
    </source>
</evidence>
<dbReference type="InterPro" id="IPR029787">
    <property type="entry name" value="Nucleotide_cyclase"/>
</dbReference>
<dbReference type="InterPro" id="IPR000160">
    <property type="entry name" value="GGDEF_dom"/>
</dbReference>
<protein>
    <submittedName>
        <fullName evidence="4">GGDEF domain-containing protein</fullName>
    </submittedName>
</protein>
<accession>A0A410WUI9</accession>
<feature type="transmembrane region" description="Helical" evidence="1">
    <location>
        <begin position="191"/>
        <end position="212"/>
    </location>
</feature>
<dbReference type="CDD" id="cd01949">
    <property type="entry name" value="GGDEF"/>
    <property type="match status" value="1"/>
</dbReference>
<organism evidence="4 5">
    <name type="scientific">Paenibacillus chitinolyticus</name>
    <dbReference type="NCBI Taxonomy" id="79263"/>
    <lineage>
        <taxon>Bacteria</taxon>
        <taxon>Bacillati</taxon>
        <taxon>Bacillota</taxon>
        <taxon>Bacilli</taxon>
        <taxon>Bacillales</taxon>
        <taxon>Paenibacillaceae</taxon>
        <taxon>Paenibacillus</taxon>
    </lineage>
</organism>
<dbReference type="FunFam" id="3.30.70.270:FF:000001">
    <property type="entry name" value="Diguanylate cyclase domain protein"/>
    <property type="match status" value="1"/>
</dbReference>
<dbReference type="Proteomes" id="UP000288943">
    <property type="component" value="Chromosome"/>
</dbReference>
<dbReference type="OrthoDB" id="9759607at2"/>
<sequence>MWNDPIETWGPETASSMMLVILTLMIFISGRLYYTRRKKGYLSMTVSLILMLAHNLLRLYWQASGQLQGMSGFADDLLQVVTFVLINLGVYQLYNPTRRRHYLYFYGLIAVALGISAFHFYPPSGGSPEQAALLADLPLELYIFVLIFLCAYIITPLIGQQGKFQAMMTLYFARQTAHMVNLYLFQGEQKWLMLAEWFIPVIYATILFFLLFDRVVELMQAIYQSSITDGLTKVYNRKYFDKRVSQYIRLNLNVSVLFSDIDNFKKLNDTKGHHMGDEMLKQVASIMRQEADESGIVGRYGGEELVILLTDPDVKPAELAERIRKRIEEETIVTVSMGFSTYKKGLTGDKLIKQADEAMYKAKTTGKNKVVKFSA</sequence>
<feature type="transmembrane region" description="Helical" evidence="1">
    <location>
        <begin position="14"/>
        <end position="34"/>
    </location>
</feature>
<dbReference type="AlphaFoldDB" id="A0A410WUI9"/>
<keyword evidence="1" id="KW-0472">Membrane</keyword>
<evidence type="ECO:0000313" key="3">
    <source>
        <dbReference type="EMBL" id="MCY9595162.1"/>
    </source>
</evidence>
<proteinExistence type="predicted"/>
<reference evidence="4 5" key="1">
    <citation type="submission" date="2018-01" db="EMBL/GenBank/DDBJ databases">
        <title>The whole genome sequencing and assembly of Paenibacillus chitinolyticus KCCM 41400 strain.</title>
        <authorList>
            <person name="Kim J.-Y."/>
            <person name="Park M.-K."/>
            <person name="Lee Y.-J."/>
            <person name="Yi H."/>
            <person name="Bahn Y.-S."/>
            <person name="Kim J.F."/>
            <person name="Lee D.-W."/>
        </authorList>
    </citation>
    <scope>NUCLEOTIDE SEQUENCE [LARGE SCALE GENOMIC DNA]</scope>
    <source>
        <strain evidence="4 5">KCCM 41400</strain>
    </source>
</reference>
<dbReference type="Proteomes" id="UP001527202">
    <property type="component" value="Unassembled WGS sequence"/>
</dbReference>
<name>A0A410WUI9_9BACL</name>
<dbReference type="GeneID" id="95375184"/>
<dbReference type="PROSITE" id="PS50887">
    <property type="entry name" value="GGDEF"/>
    <property type="match status" value="1"/>
</dbReference>
<feature type="transmembrane region" description="Helical" evidence="1">
    <location>
        <begin position="77"/>
        <end position="94"/>
    </location>
</feature>
<dbReference type="Gene3D" id="3.30.70.270">
    <property type="match status" value="1"/>
</dbReference>
<keyword evidence="1" id="KW-0812">Transmembrane</keyword>
<reference evidence="3 6" key="2">
    <citation type="submission" date="2022-05" db="EMBL/GenBank/DDBJ databases">
        <title>Genome Sequencing of Bee-Associated Microbes.</title>
        <authorList>
            <person name="Dunlap C."/>
        </authorList>
    </citation>
    <scope>NUCLEOTIDE SEQUENCE [LARGE SCALE GENOMIC DNA]</scope>
    <source>
        <strain evidence="3 6">NRRL B-23120</strain>
    </source>
</reference>
<dbReference type="EMBL" id="JAMDMJ010000004">
    <property type="protein sequence ID" value="MCY9595162.1"/>
    <property type="molecule type" value="Genomic_DNA"/>
</dbReference>
<keyword evidence="1" id="KW-1133">Transmembrane helix</keyword>
<dbReference type="Pfam" id="PF00990">
    <property type="entry name" value="GGDEF"/>
    <property type="match status" value="1"/>
</dbReference>
<dbReference type="RefSeq" id="WP_042230827.1">
    <property type="nucleotide sequence ID" value="NZ_CP026520.1"/>
</dbReference>
<evidence type="ECO:0000313" key="4">
    <source>
        <dbReference type="EMBL" id="QAV18023.1"/>
    </source>
</evidence>
<gene>
    <name evidence="3" type="ORF">M5X16_05140</name>
    <name evidence="4" type="ORF">PC41400_10225</name>
</gene>
<dbReference type="NCBIfam" id="TIGR00254">
    <property type="entry name" value="GGDEF"/>
    <property type="match status" value="1"/>
</dbReference>
<dbReference type="KEGG" id="pchi:PC41400_10225"/>
<dbReference type="PANTHER" id="PTHR45138:SF9">
    <property type="entry name" value="DIGUANYLATE CYCLASE DGCM-RELATED"/>
    <property type="match status" value="1"/>
</dbReference>
<dbReference type="GO" id="GO:0043709">
    <property type="term" value="P:cell adhesion involved in single-species biofilm formation"/>
    <property type="evidence" value="ECO:0007669"/>
    <property type="project" value="TreeGrafter"/>
</dbReference>
<evidence type="ECO:0000313" key="6">
    <source>
        <dbReference type="Proteomes" id="UP001527202"/>
    </source>
</evidence>
<dbReference type="SMART" id="SM00267">
    <property type="entry name" value="GGDEF"/>
    <property type="match status" value="1"/>
</dbReference>
<feature type="transmembrane region" description="Helical" evidence="1">
    <location>
        <begin position="101"/>
        <end position="121"/>
    </location>
</feature>
<dbReference type="InterPro" id="IPR050469">
    <property type="entry name" value="Diguanylate_Cyclase"/>
</dbReference>
<feature type="transmembrane region" description="Helical" evidence="1">
    <location>
        <begin position="141"/>
        <end position="159"/>
    </location>
</feature>
<evidence type="ECO:0000256" key="1">
    <source>
        <dbReference type="SAM" id="Phobius"/>
    </source>
</evidence>
<feature type="domain" description="GGDEF" evidence="2">
    <location>
        <begin position="252"/>
        <end position="375"/>
    </location>
</feature>
<dbReference type="InterPro" id="IPR043128">
    <property type="entry name" value="Rev_trsase/Diguanyl_cyclase"/>
</dbReference>
<feature type="transmembrane region" description="Helical" evidence="1">
    <location>
        <begin position="41"/>
        <end position="57"/>
    </location>
</feature>
<keyword evidence="6" id="KW-1185">Reference proteome</keyword>
<dbReference type="GO" id="GO:0005886">
    <property type="term" value="C:plasma membrane"/>
    <property type="evidence" value="ECO:0007669"/>
    <property type="project" value="TreeGrafter"/>
</dbReference>
<dbReference type="GO" id="GO:1902201">
    <property type="term" value="P:negative regulation of bacterial-type flagellum-dependent cell motility"/>
    <property type="evidence" value="ECO:0007669"/>
    <property type="project" value="TreeGrafter"/>
</dbReference>
<dbReference type="EMBL" id="CP026520">
    <property type="protein sequence ID" value="QAV18023.1"/>
    <property type="molecule type" value="Genomic_DNA"/>
</dbReference>
<dbReference type="GO" id="GO:0052621">
    <property type="term" value="F:diguanylate cyclase activity"/>
    <property type="evidence" value="ECO:0007669"/>
    <property type="project" value="TreeGrafter"/>
</dbReference>
<dbReference type="PANTHER" id="PTHR45138">
    <property type="entry name" value="REGULATORY COMPONENTS OF SENSORY TRANSDUCTION SYSTEM"/>
    <property type="match status" value="1"/>
</dbReference>
<evidence type="ECO:0000259" key="2">
    <source>
        <dbReference type="PROSITE" id="PS50887"/>
    </source>
</evidence>
<dbReference type="SUPFAM" id="SSF55073">
    <property type="entry name" value="Nucleotide cyclase"/>
    <property type="match status" value="1"/>
</dbReference>